<sequence>MTDKSASPTFASQADLQEKKITFTELAEGVYAYTAEGDPNSGVVIGDDSVMVMDAQATPVQAQSLIDCIRGVTDKPIKHVVLSHYHAVRVMGASAYGAQEIISSQGTYDLIVERGAQDFKSEVQRFPRLFESVESVPGLTWPTMTFESEMTLHLGKREVQLKHIGRGHTKGDIIAWLPEDKICFSGDLVEFGATPYTGDAYLTDWPTTLAALREFGAQKLIPGRGDALETPEDVAKAIDGTQAFLSEMFEAVKQGVADKKELNAVYAETFAKLSEKYGEWVIFEHCMPFDVTRAFDEAQGITDPRIWTAERDMEMWAALERDKEVKFAEA</sequence>
<reference evidence="2 3" key="1">
    <citation type="submission" date="2019-06" db="EMBL/GenBank/DDBJ databases">
        <title>Whole genome sequence for Rhodospirillaceae sp. R148.</title>
        <authorList>
            <person name="Wang G."/>
        </authorList>
    </citation>
    <scope>NUCLEOTIDE SEQUENCE [LARGE SCALE GENOMIC DNA]</scope>
    <source>
        <strain evidence="2 3">R148</strain>
    </source>
</reference>
<dbReference type="InterPro" id="IPR050855">
    <property type="entry name" value="NDM-1-like"/>
</dbReference>
<protein>
    <submittedName>
        <fullName evidence="2">MBL fold metallo-hydrolase</fullName>
    </submittedName>
</protein>
<evidence type="ECO:0000313" key="2">
    <source>
        <dbReference type="EMBL" id="TQV72475.1"/>
    </source>
</evidence>
<dbReference type="GO" id="GO:0016787">
    <property type="term" value="F:hydrolase activity"/>
    <property type="evidence" value="ECO:0007669"/>
    <property type="project" value="UniProtKB-KW"/>
</dbReference>
<dbReference type="SUPFAM" id="SSF56281">
    <property type="entry name" value="Metallo-hydrolase/oxidoreductase"/>
    <property type="match status" value="1"/>
</dbReference>
<dbReference type="RefSeq" id="WP_142899322.1">
    <property type="nucleotide sequence ID" value="NZ_ML660063.1"/>
</dbReference>
<keyword evidence="2" id="KW-0378">Hydrolase</keyword>
<dbReference type="InterPro" id="IPR001279">
    <property type="entry name" value="Metallo-B-lactamas"/>
</dbReference>
<dbReference type="CDD" id="cd16282">
    <property type="entry name" value="metallo-hydrolase-like_MBL-fold"/>
    <property type="match status" value="1"/>
</dbReference>
<evidence type="ECO:0000313" key="3">
    <source>
        <dbReference type="Proteomes" id="UP000315252"/>
    </source>
</evidence>
<dbReference type="PANTHER" id="PTHR42951">
    <property type="entry name" value="METALLO-BETA-LACTAMASE DOMAIN-CONTAINING"/>
    <property type="match status" value="1"/>
</dbReference>
<gene>
    <name evidence="2" type="ORF">FKG95_25735</name>
</gene>
<proteinExistence type="predicted"/>
<dbReference type="PANTHER" id="PTHR42951:SF20">
    <property type="entry name" value="BETA LACTAMASE"/>
    <property type="match status" value="1"/>
</dbReference>
<dbReference type="InterPro" id="IPR036866">
    <property type="entry name" value="RibonucZ/Hydroxyglut_hydro"/>
</dbReference>
<dbReference type="SMART" id="SM00849">
    <property type="entry name" value="Lactamase_B"/>
    <property type="match status" value="1"/>
</dbReference>
<dbReference type="EMBL" id="VHSH01000012">
    <property type="protein sequence ID" value="TQV72475.1"/>
    <property type="molecule type" value="Genomic_DNA"/>
</dbReference>
<organism evidence="2 3">
    <name type="scientific">Denitrobaculum tricleocarpae</name>
    <dbReference type="NCBI Taxonomy" id="2591009"/>
    <lineage>
        <taxon>Bacteria</taxon>
        <taxon>Pseudomonadati</taxon>
        <taxon>Pseudomonadota</taxon>
        <taxon>Alphaproteobacteria</taxon>
        <taxon>Rhodospirillales</taxon>
        <taxon>Rhodospirillaceae</taxon>
        <taxon>Denitrobaculum</taxon>
    </lineage>
</organism>
<dbReference type="Proteomes" id="UP000315252">
    <property type="component" value="Unassembled WGS sequence"/>
</dbReference>
<name>A0A545T5L6_9PROT</name>
<keyword evidence="3" id="KW-1185">Reference proteome</keyword>
<evidence type="ECO:0000259" key="1">
    <source>
        <dbReference type="SMART" id="SM00849"/>
    </source>
</evidence>
<dbReference type="OrthoDB" id="420651at2"/>
<dbReference type="Gene3D" id="3.60.15.10">
    <property type="entry name" value="Ribonuclease Z/Hydroxyacylglutathione hydrolase-like"/>
    <property type="match status" value="1"/>
</dbReference>
<accession>A0A545T5L6</accession>
<dbReference type="Pfam" id="PF00753">
    <property type="entry name" value="Lactamase_B"/>
    <property type="match status" value="1"/>
</dbReference>
<dbReference type="AlphaFoldDB" id="A0A545T5L6"/>
<feature type="domain" description="Metallo-beta-lactamase" evidence="1">
    <location>
        <begin position="38"/>
        <end position="224"/>
    </location>
</feature>
<comment type="caution">
    <text evidence="2">The sequence shown here is derived from an EMBL/GenBank/DDBJ whole genome shotgun (WGS) entry which is preliminary data.</text>
</comment>